<feature type="non-terminal residue" evidence="2">
    <location>
        <position position="1"/>
    </location>
</feature>
<dbReference type="InterPro" id="IPR013736">
    <property type="entry name" value="Xaa-Pro_dipept_C"/>
</dbReference>
<reference evidence="2" key="1">
    <citation type="submission" date="2018-06" db="EMBL/GenBank/DDBJ databases">
        <authorList>
            <person name="Zhirakovskaya E."/>
        </authorList>
    </citation>
    <scope>NUCLEOTIDE SEQUENCE</scope>
</reference>
<organism evidence="2">
    <name type="scientific">hydrothermal vent metagenome</name>
    <dbReference type="NCBI Taxonomy" id="652676"/>
    <lineage>
        <taxon>unclassified sequences</taxon>
        <taxon>metagenomes</taxon>
        <taxon>ecological metagenomes</taxon>
    </lineage>
</organism>
<dbReference type="InterPro" id="IPR008979">
    <property type="entry name" value="Galactose-bd-like_sf"/>
</dbReference>
<evidence type="ECO:0000313" key="2">
    <source>
        <dbReference type="EMBL" id="VAV98103.1"/>
    </source>
</evidence>
<dbReference type="Pfam" id="PF08530">
    <property type="entry name" value="PepX_C"/>
    <property type="match status" value="1"/>
</dbReference>
<dbReference type="EMBL" id="UOEG01000176">
    <property type="protein sequence ID" value="VAV98103.1"/>
    <property type="molecule type" value="Genomic_DNA"/>
</dbReference>
<dbReference type="Gene3D" id="2.60.120.260">
    <property type="entry name" value="Galactose-binding domain-like"/>
    <property type="match status" value="1"/>
</dbReference>
<accession>A0A3B0SNT5</accession>
<dbReference type="AlphaFoldDB" id="A0A3B0SNT5"/>
<gene>
    <name evidence="2" type="ORF">MNBD_ALPHA07-1729</name>
</gene>
<name>A0A3B0SNT5_9ZZZZ</name>
<dbReference type="SMART" id="SM00939">
    <property type="entry name" value="PepX_C"/>
    <property type="match status" value="1"/>
</dbReference>
<dbReference type="NCBIfam" id="TIGR00976">
    <property type="entry name" value="CocE_NonD"/>
    <property type="match status" value="1"/>
</dbReference>
<dbReference type="SUPFAM" id="SSF49785">
    <property type="entry name" value="Galactose-binding domain-like"/>
    <property type="match status" value="1"/>
</dbReference>
<dbReference type="InterPro" id="IPR005674">
    <property type="entry name" value="CocE/Ser_esterase"/>
</dbReference>
<evidence type="ECO:0000259" key="1">
    <source>
        <dbReference type="SMART" id="SM00939"/>
    </source>
</evidence>
<protein>
    <submittedName>
        <fullName evidence="2">Mll5128 protein</fullName>
    </submittedName>
</protein>
<proteinExistence type="predicted"/>
<sequence length="388" mass="43448">NISTIGPSIDYLSEALRWWDHWLKGLDTGVENDPAYRAYVMDSLAPDASLDFRPGRWVAQQNAVDEGINREVLALGDGSLGKAEPFEAVTRTNLACGRGAGEFFPTGAWPGELPGNQAYDDTISTRFESEPMAQARDILGAPKLRLRLVSDAPRAQVIARLCDLRPDGTSMLITMGLLDLRYRGGFEQAHNLVPGEVYEVEIPLDQAAYHLPEGHRLRLSVSNSYWPYCWPEAEDFALTLSGGDLTLPWRAVTQGDEISFDPPVTMEVREYRTLEDGSCGKDWEIDPASGRIVMQVEDDTGRVEDAQSGLITQNTLVERWEIIKGDAASAWVEINETRTLGRGEWQVSSMVMTKMRGKADAFEIEQRLEAFENETKVFDRTWKDKITR</sequence>
<feature type="domain" description="Xaa-Pro dipeptidyl-peptidase C-terminal" evidence="1">
    <location>
        <begin position="16"/>
        <end position="248"/>
    </location>
</feature>
<dbReference type="GO" id="GO:0008239">
    <property type="term" value="F:dipeptidyl-peptidase activity"/>
    <property type="evidence" value="ECO:0007669"/>
    <property type="project" value="InterPro"/>
</dbReference>